<dbReference type="InParanoid" id="A0A1Y2BCR6"/>
<evidence type="ECO:0000256" key="4">
    <source>
        <dbReference type="ARBA" id="ARBA00022833"/>
    </source>
</evidence>
<dbReference type="InterPro" id="IPR036291">
    <property type="entry name" value="NAD(P)-bd_dom_sf"/>
</dbReference>
<dbReference type="InterPro" id="IPR011032">
    <property type="entry name" value="GroES-like_sf"/>
</dbReference>
<evidence type="ECO:0000256" key="3">
    <source>
        <dbReference type="ARBA" id="ARBA00022723"/>
    </source>
</evidence>
<comment type="caution">
    <text evidence="8">The sequence shown here is derived from an EMBL/GenBank/DDBJ whole genome shotgun (WGS) entry which is preliminary data.</text>
</comment>
<sequence>MVANDNPSFVLHGINNVKYEDRPVPEITNDEVLVQVAKTGICGSDVHYLLHGKIGDFVLNEPMCLGHESSGVVAQLGPNVKAGLKVGDRVALEPGFGCRTCDVCKAGHYNLCPHMTFAATPPFVYGTLARYYKLPADMLHPLPAEVSDEDGAMIEPLAVAVHSVSTLGKCKSNDVVIVFGAGPVGLLCMAVARALGARRVIAVDINQARLDFAKSYVATDTVIPPPKEQGEDIDTFAARVTNAVRTQLGLPDRGPGAVDLALEASGAPTCMQMGLHILKPAGTYVQVGMGAVMTQPTPLFQIIAKELRVIGSFRYGPGDYPLAISLVERGLVNLKPLVTQRYEFTDALEAFETTRAGKDKNGIPAIKCIISAPK</sequence>
<evidence type="ECO:0000313" key="8">
    <source>
        <dbReference type="EMBL" id="ORY32623.1"/>
    </source>
</evidence>
<comment type="cofactor">
    <cofactor evidence="1 6">
        <name>Zn(2+)</name>
        <dbReference type="ChEBI" id="CHEBI:29105"/>
    </cofactor>
</comment>
<gene>
    <name evidence="8" type="ORF">BCR39DRAFT_464562</name>
</gene>
<feature type="domain" description="Enoyl reductase (ER)" evidence="7">
    <location>
        <begin position="13"/>
        <end position="363"/>
    </location>
</feature>
<evidence type="ECO:0000256" key="5">
    <source>
        <dbReference type="ARBA" id="ARBA00023002"/>
    </source>
</evidence>
<dbReference type="InterPro" id="IPR020843">
    <property type="entry name" value="ER"/>
</dbReference>
<keyword evidence="3 6" id="KW-0479">Metal-binding</keyword>
<dbReference type="OrthoDB" id="2148442at2759"/>
<dbReference type="InterPro" id="IPR002328">
    <property type="entry name" value="ADH_Zn_CS"/>
</dbReference>
<evidence type="ECO:0000256" key="2">
    <source>
        <dbReference type="ARBA" id="ARBA00008072"/>
    </source>
</evidence>
<proteinExistence type="inferred from homology"/>
<dbReference type="CDD" id="cd05285">
    <property type="entry name" value="sorbitol_DH"/>
    <property type="match status" value="1"/>
</dbReference>
<dbReference type="STRING" id="71784.A0A1Y2BCR6"/>
<accession>A0A1Y2BCR6</accession>
<dbReference type="GO" id="GO:0008270">
    <property type="term" value="F:zinc ion binding"/>
    <property type="evidence" value="ECO:0007669"/>
    <property type="project" value="InterPro"/>
</dbReference>
<dbReference type="SMART" id="SM00829">
    <property type="entry name" value="PKS_ER"/>
    <property type="match status" value="1"/>
</dbReference>
<evidence type="ECO:0000256" key="1">
    <source>
        <dbReference type="ARBA" id="ARBA00001947"/>
    </source>
</evidence>
<dbReference type="InterPro" id="IPR013149">
    <property type="entry name" value="ADH-like_C"/>
</dbReference>
<comment type="similarity">
    <text evidence="2 6">Belongs to the zinc-containing alcohol dehydrogenase family.</text>
</comment>
<dbReference type="Proteomes" id="UP000193986">
    <property type="component" value="Unassembled WGS sequence"/>
</dbReference>
<reference evidence="8 9" key="1">
    <citation type="submission" date="2016-07" db="EMBL/GenBank/DDBJ databases">
        <title>Pervasive Adenine N6-methylation of Active Genes in Fungi.</title>
        <authorList>
            <consortium name="DOE Joint Genome Institute"/>
            <person name="Mondo S.J."/>
            <person name="Dannebaum R.O."/>
            <person name="Kuo R.C."/>
            <person name="Labutti K."/>
            <person name="Haridas S."/>
            <person name="Kuo A."/>
            <person name="Salamov A."/>
            <person name="Ahrendt S.R."/>
            <person name="Lipzen A."/>
            <person name="Sullivan W."/>
            <person name="Andreopoulos W.B."/>
            <person name="Clum A."/>
            <person name="Lindquist E."/>
            <person name="Daum C."/>
            <person name="Ramamoorthy G.K."/>
            <person name="Gryganskyi A."/>
            <person name="Culley D."/>
            <person name="Magnuson J.K."/>
            <person name="James T.Y."/>
            <person name="O'Malley M.A."/>
            <person name="Stajich J.E."/>
            <person name="Spatafora J.W."/>
            <person name="Visel A."/>
            <person name="Grigoriev I.V."/>
        </authorList>
    </citation>
    <scope>NUCLEOTIDE SEQUENCE [LARGE SCALE GENOMIC DNA]</scope>
    <source>
        <strain evidence="8 9">68-887.2</strain>
    </source>
</reference>
<evidence type="ECO:0000313" key="9">
    <source>
        <dbReference type="Proteomes" id="UP000193986"/>
    </source>
</evidence>
<name>A0A1Y2BCR6_9TREE</name>
<dbReference type="PROSITE" id="PS00059">
    <property type="entry name" value="ADH_ZINC"/>
    <property type="match status" value="1"/>
</dbReference>
<dbReference type="Gene3D" id="3.90.180.10">
    <property type="entry name" value="Medium-chain alcohol dehydrogenases, catalytic domain"/>
    <property type="match status" value="1"/>
</dbReference>
<evidence type="ECO:0000256" key="6">
    <source>
        <dbReference type="RuleBase" id="RU361277"/>
    </source>
</evidence>
<dbReference type="SUPFAM" id="SSF50129">
    <property type="entry name" value="GroES-like"/>
    <property type="match status" value="1"/>
</dbReference>
<dbReference type="Gene3D" id="3.40.50.720">
    <property type="entry name" value="NAD(P)-binding Rossmann-like Domain"/>
    <property type="match status" value="1"/>
</dbReference>
<dbReference type="PANTHER" id="PTHR43161">
    <property type="entry name" value="SORBITOL DEHYDROGENASE"/>
    <property type="match status" value="1"/>
</dbReference>
<organism evidence="8 9">
    <name type="scientific">Naematelia encephala</name>
    <dbReference type="NCBI Taxonomy" id="71784"/>
    <lineage>
        <taxon>Eukaryota</taxon>
        <taxon>Fungi</taxon>
        <taxon>Dikarya</taxon>
        <taxon>Basidiomycota</taxon>
        <taxon>Agaricomycotina</taxon>
        <taxon>Tremellomycetes</taxon>
        <taxon>Tremellales</taxon>
        <taxon>Naemateliaceae</taxon>
        <taxon>Naematelia</taxon>
    </lineage>
</organism>
<dbReference type="PANTHER" id="PTHR43161:SF9">
    <property type="entry name" value="SORBITOL DEHYDROGENASE"/>
    <property type="match status" value="1"/>
</dbReference>
<keyword evidence="5" id="KW-0560">Oxidoreductase</keyword>
<protein>
    <submittedName>
        <fullName evidence="8">Putative sorbitol dehydrogenase</fullName>
    </submittedName>
</protein>
<dbReference type="InterPro" id="IPR045306">
    <property type="entry name" value="SDH-like"/>
</dbReference>
<dbReference type="AlphaFoldDB" id="A0A1Y2BCR6"/>
<dbReference type="FunCoup" id="A0A1Y2BCR6">
    <property type="interactions" value="88"/>
</dbReference>
<dbReference type="EMBL" id="MCFC01000009">
    <property type="protein sequence ID" value="ORY32623.1"/>
    <property type="molecule type" value="Genomic_DNA"/>
</dbReference>
<evidence type="ECO:0000259" key="7">
    <source>
        <dbReference type="SMART" id="SM00829"/>
    </source>
</evidence>
<dbReference type="GO" id="GO:0003939">
    <property type="term" value="F:L-iditol 2-dehydrogenase (NAD+) activity"/>
    <property type="evidence" value="ECO:0007669"/>
    <property type="project" value="TreeGrafter"/>
</dbReference>
<dbReference type="Pfam" id="PF08240">
    <property type="entry name" value="ADH_N"/>
    <property type="match status" value="1"/>
</dbReference>
<keyword evidence="4 6" id="KW-0862">Zinc</keyword>
<dbReference type="GO" id="GO:0006062">
    <property type="term" value="P:sorbitol catabolic process"/>
    <property type="evidence" value="ECO:0007669"/>
    <property type="project" value="TreeGrafter"/>
</dbReference>
<dbReference type="Pfam" id="PF00107">
    <property type="entry name" value="ADH_zinc_N"/>
    <property type="match status" value="1"/>
</dbReference>
<dbReference type="InterPro" id="IPR013154">
    <property type="entry name" value="ADH-like_N"/>
</dbReference>
<keyword evidence="9" id="KW-1185">Reference proteome</keyword>
<dbReference type="SUPFAM" id="SSF51735">
    <property type="entry name" value="NAD(P)-binding Rossmann-fold domains"/>
    <property type="match status" value="1"/>
</dbReference>